<reference evidence="4" key="1">
    <citation type="submission" date="2025-08" db="UniProtKB">
        <authorList>
            <consortium name="RefSeq"/>
        </authorList>
    </citation>
    <scope>IDENTIFICATION</scope>
    <source>
        <tissue evidence="4">Fruit stalk</tissue>
    </source>
</reference>
<dbReference type="GO" id="GO:0043139">
    <property type="term" value="F:5'-3' DNA helicase activity"/>
    <property type="evidence" value="ECO:0007669"/>
    <property type="project" value="UniProtKB-EC"/>
</dbReference>
<keyword evidence="1" id="KW-0227">DNA damage</keyword>
<comment type="catalytic activity">
    <reaction evidence="1">
        <text>ATP + H2O = ADP + phosphate + H(+)</text>
        <dbReference type="Rhea" id="RHEA:13065"/>
        <dbReference type="ChEBI" id="CHEBI:15377"/>
        <dbReference type="ChEBI" id="CHEBI:15378"/>
        <dbReference type="ChEBI" id="CHEBI:30616"/>
        <dbReference type="ChEBI" id="CHEBI:43474"/>
        <dbReference type="ChEBI" id="CHEBI:456216"/>
        <dbReference type="EC" id="5.6.2.3"/>
    </reaction>
</comment>
<dbReference type="GeneID" id="111277637"/>
<feature type="domain" description="DNA helicase Pif1-like DEAD-box helicase" evidence="2">
    <location>
        <begin position="54"/>
        <end position="109"/>
    </location>
</feature>
<keyword evidence="1" id="KW-0067">ATP-binding</keyword>
<keyword evidence="1" id="KW-0347">Helicase</keyword>
<keyword evidence="1" id="KW-0547">Nucleotide-binding</keyword>
<comment type="similarity">
    <text evidence="1">Belongs to the helicase family.</text>
</comment>
<dbReference type="GO" id="GO:0005524">
    <property type="term" value="F:ATP binding"/>
    <property type="evidence" value="ECO:0007669"/>
    <property type="project" value="UniProtKB-KW"/>
</dbReference>
<feature type="domain" description="DNA helicase Pif1-like DEAD-box helicase" evidence="2">
    <location>
        <begin position="20"/>
        <end position="51"/>
    </location>
</feature>
<dbReference type="GO" id="GO:0006310">
    <property type="term" value="P:DNA recombination"/>
    <property type="evidence" value="ECO:0007669"/>
    <property type="project" value="UniProtKB-KW"/>
</dbReference>
<name>A0A6P5WUJ0_DURZI</name>
<keyword evidence="1" id="KW-0234">DNA repair</keyword>
<dbReference type="GO" id="GO:0000723">
    <property type="term" value="P:telomere maintenance"/>
    <property type="evidence" value="ECO:0007669"/>
    <property type="project" value="InterPro"/>
</dbReference>
<sequence>MAYRRPNLNLTLEQLQNYTLSGGTGKIFLWRTIISKIRSQGNIVIAVAYLGSPFTDLLSRATLIIWDEALMTYRYAFEAVDRMLQDIMHSKDPNSKKTMILGGDFSLILDFSQWLLNLGDGKLPLAEPSENVDSTWINIPDEFLISHENDSIRQIDCTYPNLENTFNNLSYLKDRAILALTNEVVDQVNIYILFKLSGEVKKYLNADRISPTSANVEEQSILYPQEFLNSLKFLTLPNHEIDSKVRVIEAETITETNVGSRLFIPRVEMSLSESKWPFTLTRR</sequence>
<dbReference type="RefSeq" id="XP_022719774.1">
    <property type="nucleotide sequence ID" value="XM_022864039.1"/>
</dbReference>
<accession>A0A6P5WUJ0</accession>
<dbReference type="PANTHER" id="PTHR10492">
    <property type="match status" value="1"/>
</dbReference>
<keyword evidence="1" id="KW-0233">DNA recombination</keyword>
<gene>
    <name evidence="4" type="primary">LOC111277637</name>
</gene>
<dbReference type="Proteomes" id="UP000515121">
    <property type="component" value="Unplaced"/>
</dbReference>
<dbReference type="Pfam" id="PF05970">
    <property type="entry name" value="PIF1"/>
    <property type="match status" value="2"/>
</dbReference>
<dbReference type="AlphaFoldDB" id="A0A6P5WUJ0"/>
<dbReference type="KEGG" id="dzi:111277637"/>
<evidence type="ECO:0000259" key="2">
    <source>
        <dbReference type="Pfam" id="PF05970"/>
    </source>
</evidence>
<dbReference type="InterPro" id="IPR010285">
    <property type="entry name" value="DNA_helicase_pif1-like_DEAD"/>
</dbReference>
<evidence type="ECO:0000256" key="1">
    <source>
        <dbReference type="RuleBase" id="RU363044"/>
    </source>
</evidence>
<dbReference type="EC" id="5.6.2.3" evidence="1"/>
<protein>
    <recommendedName>
        <fullName evidence="1">ATP-dependent DNA helicase</fullName>
        <ecNumber evidence="1">5.6.2.3</ecNumber>
    </recommendedName>
</protein>
<evidence type="ECO:0000313" key="4">
    <source>
        <dbReference type="RefSeq" id="XP_022719774.1"/>
    </source>
</evidence>
<keyword evidence="1" id="KW-0378">Hydrolase</keyword>
<evidence type="ECO:0000313" key="3">
    <source>
        <dbReference type="Proteomes" id="UP000515121"/>
    </source>
</evidence>
<dbReference type="OrthoDB" id="1930718at2759"/>
<proteinExistence type="inferred from homology"/>
<dbReference type="GO" id="GO:0016787">
    <property type="term" value="F:hydrolase activity"/>
    <property type="evidence" value="ECO:0007669"/>
    <property type="project" value="UniProtKB-KW"/>
</dbReference>
<dbReference type="PANTHER" id="PTHR10492:SF90">
    <property type="entry name" value="ATP-DEPENDENT DNA HELICASE"/>
    <property type="match status" value="1"/>
</dbReference>
<dbReference type="GO" id="GO:0006281">
    <property type="term" value="P:DNA repair"/>
    <property type="evidence" value="ECO:0007669"/>
    <property type="project" value="UniProtKB-KW"/>
</dbReference>
<comment type="cofactor">
    <cofactor evidence="1">
        <name>Mg(2+)</name>
        <dbReference type="ChEBI" id="CHEBI:18420"/>
    </cofactor>
</comment>
<organism evidence="3 4">
    <name type="scientific">Durio zibethinus</name>
    <name type="common">Durian</name>
    <dbReference type="NCBI Taxonomy" id="66656"/>
    <lineage>
        <taxon>Eukaryota</taxon>
        <taxon>Viridiplantae</taxon>
        <taxon>Streptophyta</taxon>
        <taxon>Embryophyta</taxon>
        <taxon>Tracheophyta</taxon>
        <taxon>Spermatophyta</taxon>
        <taxon>Magnoliopsida</taxon>
        <taxon>eudicotyledons</taxon>
        <taxon>Gunneridae</taxon>
        <taxon>Pentapetalae</taxon>
        <taxon>rosids</taxon>
        <taxon>malvids</taxon>
        <taxon>Malvales</taxon>
        <taxon>Malvaceae</taxon>
        <taxon>Helicteroideae</taxon>
        <taxon>Durio</taxon>
    </lineage>
</organism>
<keyword evidence="3" id="KW-1185">Reference proteome</keyword>